<dbReference type="InterPro" id="IPR029066">
    <property type="entry name" value="PLP-binding_barrel"/>
</dbReference>
<dbReference type="Gene3D" id="2.40.37.10">
    <property type="entry name" value="Lyase, Ornithine Decarboxylase, Chain A, domain 1"/>
    <property type="match status" value="1"/>
</dbReference>
<sequence length="420" mass="45606">MGSGMLDDRLISSAQLYGTPFYVYDADVIQRQYDLLRAVLPNQVGILYSVKANPLMGICQLLRSWGAGCEVASEGELLIALETGFQPDSIAFAGPGKTDAELRAAIGRKIGCIHVESVDEAILIDRLAAKLGCVPRVALRVNPDLSAGRAGLRMSGVASPFGIDGTMLDEAIRTVLDLRSVELVGFHVYVGSQFLNAEDIAGTFRHSIRLACDTAEKHNFPLLHLDLGGGFGVPYFPQESELNLELLRSLLADIWAEFTPRLNVTRVLVESGRFLLAESGVYVTKVLYRKTSKGNVFLVCDGGSHHHANSAFLGRAVRGNFPLRIAGKTADEAQVEEVTVSGRLCTPTDCLGQGIFLPRAEPGDLVVVEKSGAYGLTNSPIGFLSHPMPAEWLYWQGKLWPLREAGRPSDAMRGQNKLRL</sequence>
<dbReference type="InterPro" id="IPR009006">
    <property type="entry name" value="Ala_racemase/Decarboxylase_C"/>
</dbReference>
<reference evidence="7 8" key="1">
    <citation type="submission" date="2018-07" db="EMBL/GenBank/DDBJ databases">
        <title>Genomic Encyclopedia of Type Strains, Phase III (KMG-III): the genomes of soil and plant-associated and newly described type strains.</title>
        <authorList>
            <person name="Whitman W."/>
        </authorList>
    </citation>
    <scope>NUCLEOTIDE SEQUENCE [LARGE SCALE GENOMIC DNA]</scope>
    <source>
        <strain evidence="7 8">CECT 7506</strain>
    </source>
</reference>
<dbReference type="PANTHER" id="PTHR43727:SF2">
    <property type="entry name" value="GROUP IV DECARBOXYLASE"/>
    <property type="match status" value="1"/>
</dbReference>
<dbReference type="EMBL" id="QPJD01000013">
    <property type="protein sequence ID" value="RCW43492.1"/>
    <property type="molecule type" value="Genomic_DNA"/>
</dbReference>
<dbReference type="SUPFAM" id="SSF51419">
    <property type="entry name" value="PLP-binding barrel"/>
    <property type="match status" value="1"/>
</dbReference>
<keyword evidence="2 3" id="KW-0663">Pyridoxal phosphate</keyword>
<feature type="active site" description="Proton donor" evidence="3">
    <location>
        <position position="345"/>
    </location>
</feature>
<dbReference type="InterPro" id="IPR022643">
    <property type="entry name" value="De-COase2_C"/>
</dbReference>
<feature type="modified residue" description="N6-(pyridoxal phosphate)lysine" evidence="3">
    <location>
        <position position="51"/>
    </location>
</feature>
<dbReference type="PRINTS" id="PR01179">
    <property type="entry name" value="ODADCRBXLASE"/>
</dbReference>
<comment type="caution">
    <text evidence="7">The sequence shown here is derived from an EMBL/GenBank/DDBJ whole genome shotgun (WGS) entry which is preliminary data.</text>
</comment>
<name>A0A368VRK8_9BACL</name>
<gene>
    <name evidence="7" type="ORF">DFP97_113165</name>
</gene>
<accession>A0A368VRK8</accession>
<evidence type="ECO:0000259" key="5">
    <source>
        <dbReference type="Pfam" id="PF00278"/>
    </source>
</evidence>
<dbReference type="Proteomes" id="UP000252415">
    <property type="component" value="Unassembled WGS sequence"/>
</dbReference>
<dbReference type="Gene3D" id="3.20.20.10">
    <property type="entry name" value="Alanine racemase"/>
    <property type="match status" value="1"/>
</dbReference>
<dbReference type="CDD" id="cd06839">
    <property type="entry name" value="PLPDE_III_Btrk_like"/>
    <property type="match status" value="1"/>
</dbReference>
<dbReference type="PANTHER" id="PTHR43727">
    <property type="entry name" value="DIAMINOPIMELATE DECARBOXYLASE"/>
    <property type="match status" value="1"/>
</dbReference>
<comment type="similarity">
    <text evidence="4">Belongs to the Orn/Lys/Arg decarboxylase class-II family.</text>
</comment>
<evidence type="ECO:0000256" key="1">
    <source>
        <dbReference type="ARBA" id="ARBA00001933"/>
    </source>
</evidence>
<feature type="domain" description="Orn/DAP/Arg decarboxylase 2 N-terminal" evidence="6">
    <location>
        <begin position="29"/>
        <end position="276"/>
    </location>
</feature>
<dbReference type="Pfam" id="PF00278">
    <property type="entry name" value="Orn_DAP_Arg_deC"/>
    <property type="match status" value="1"/>
</dbReference>
<evidence type="ECO:0000256" key="3">
    <source>
        <dbReference type="PIRSR" id="PIRSR600183-50"/>
    </source>
</evidence>
<comment type="cofactor">
    <cofactor evidence="1 3">
        <name>pyridoxal 5'-phosphate</name>
        <dbReference type="ChEBI" id="CHEBI:597326"/>
    </cofactor>
</comment>
<evidence type="ECO:0000313" key="8">
    <source>
        <dbReference type="Proteomes" id="UP000252415"/>
    </source>
</evidence>
<evidence type="ECO:0000256" key="2">
    <source>
        <dbReference type="ARBA" id="ARBA00022898"/>
    </source>
</evidence>
<evidence type="ECO:0000256" key="4">
    <source>
        <dbReference type="RuleBase" id="RU003737"/>
    </source>
</evidence>
<proteinExistence type="inferred from homology"/>
<feature type="domain" description="Orn/DAP/Arg decarboxylase 2 C-terminal" evidence="5">
    <location>
        <begin position="21"/>
        <end position="372"/>
    </location>
</feature>
<organism evidence="7 8">
    <name type="scientific">Paenibacillus prosopidis</name>
    <dbReference type="NCBI Taxonomy" id="630520"/>
    <lineage>
        <taxon>Bacteria</taxon>
        <taxon>Bacillati</taxon>
        <taxon>Bacillota</taxon>
        <taxon>Bacilli</taxon>
        <taxon>Bacillales</taxon>
        <taxon>Paenibacillaceae</taxon>
        <taxon>Paenibacillus</taxon>
    </lineage>
</organism>
<dbReference type="RefSeq" id="WP_220271182.1">
    <property type="nucleotide sequence ID" value="NZ_QPJD01000013.1"/>
</dbReference>
<keyword evidence="8" id="KW-1185">Reference proteome</keyword>
<dbReference type="InterPro" id="IPR000183">
    <property type="entry name" value="Orn/DAP/Arg_de-COase"/>
</dbReference>
<dbReference type="GO" id="GO:0009089">
    <property type="term" value="P:lysine biosynthetic process via diaminopimelate"/>
    <property type="evidence" value="ECO:0007669"/>
    <property type="project" value="TreeGrafter"/>
</dbReference>
<dbReference type="GO" id="GO:0008836">
    <property type="term" value="F:diaminopimelate decarboxylase activity"/>
    <property type="evidence" value="ECO:0007669"/>
    <property type="project" value="TreeGrafter"/>
</dbReference>
<evidence type="ECO:0000259" key="6">
    <source>
        <dbReference type="Pfam" id="PF02784"/>
    </source>
</evidence>
<protein>
    <submittedName>
        <fullName evidence="7">Diaminopimelate decarboxylase</fullName>
    </submittedName>
</protein>
<dbReference type="InterPro" id="IPR022644">
    <property type="entry name" value="De-COase2_N"/>
</dbReference>
<evidence type="ECO:0000313" key="7">
    <source>
        <dbReference type="EMBL" id="RCW43492.1"/>
    </source>
</evidence>
<dbReference type="AlphaFoldDB" id="A0A368VRK8"/>
<dbReference type="SUPFAM" id="SSF50621">
    <property type="entry name" value="Alanine racemase C-terminal domain-like"/>
    <property type="match status" value="1"/>
</dbReference>
<dbReference type="Pfam" id="PF02784">
    <property type="entry name" value="Orn_Arg_deC_N"/>
    <property type="match status" value="1"/>
</dbReference>